<organism evidence="2 3">
    <name type="scientific">Plectosphaerella plurivora</name>
    <dbReference type="NCBI Taxonomy" id="936078"/>
    <lineage>
        <taxon>Eukaryota</taxon>
        <taxon>Fungi</taxon>
        <taxon>Dikarya</taxon>
        <taxon>Ascomycota</taxon>
        <taxon>Pezizomycotina</taxon>
        <taxon>Sordariomycetes</taxon>
        <taxon>Hypocreomycetidae</taxon>
        <taxon>Glomerellales</taxon>
        <taxon>Plectosphaerellaceae</taxon>
        <taxon>Plectosphaerella</taxon>
    </lineage>
</organism>
<reference evidence="2" key="1">
    <citation type="journal article" date="2021" name="Nat. Commun.">
        <title>Genetic determinants of endophytism in the Arabidopsis root mycobiome.</title>
        <authorList>
            <person name="Mesny F."/>
            <person name="Miyauchi S."/>
            <person name="Thiergart T."/>
            <person name="Pickel B."/>
            <person name="Atanasova L."/>
            <person name="Karlsson M."/>
            <person name="Huettel B."/>
            <person name="Barry K.W."/>
            <person name="Haridas S."/>
            <person name="Chen C."/>
            <person name="Bauer D."/>
            <person name="Andreopoulos W."/>
            <person name="Pangilinan J."/>
            <person name="LaButti K."/>
            <person name="Riley R."/>
            <person name="Lipzen A."/>
            <person name="Clum A."/>
            <person name="Drula E."/>
            <person name="Henrissat B."/>
            <person name="Kohler A."/>
            <person name="Grigoriev I.V."/>
            <person name="Martin F.M."/>
            <person name="Hacquard S."/>
        </authorList>
    </citation>
    <scope>NUCLEOTIDE SEQUENCE</scope>
    <source>
        <strain evidence="2">MPI-SDFR-AT-0117</strain>
    </source>
</reference>
<name>A0A9P8VLW7_9PEZI</name>
<dbReference type="Proteomes" id="UP000770015">
    <property type="component" value="Unassembled WGS sequence"/>
</dbReference>
<comment type="caution">
    <text evidence="2">The sequence shown here is derived from an EMBL/GenBank/DDBJ whole genome shotgun (WGS) entry which is preliminary data.</text>
</comment>
<evidence type="ECO:0000256" key="1">
    <source>
        <dbReference type="SAM" id="SignalP"/>
    </source>
</evidence>
<protein>
    <submittedName>
        <fullName evidence="2">Uncharacterized protein</fullName>
    </submittedName>
</protein>
<feature type="signal peptide" evidence="1">
    <location>
        <begin position="1"/>
        <end position="24"/>
    </location>
</feature>
<dbReference type="AlphaFoldDB" id="A0A9P8VLW7"/>
<evidence type="ECO:0000313" key="2">
    <source>
        <dbReference type="EMBL" id="KAH6695407.1"/>
    </source>
</evidence>
<keyword evidence="3" id="KW-1185">Reference proteome</keyword>
<dbReference type="OrthoDB" id="3552888at2759"/>
<accession>A0A9P8VLW7</accession>
<feature type="chain" id="PRO_5040513342" evidence="1">
    <location>
        <begin position="25"/>
        <end position="219"/>
    </location>
</feature>
<gene>
    <name evidence="2" type="ORF">F5X68DRAFT_227388</name>
</gene>
<sequence>MRTPAFVLPLVASAAAAAVGNVLPLPMGEIGWEGPATPGGPSVKVWGNSFEDIEAKIKKDHPGFSIYLDAPQEDTTGSSEAPEVAARAALLQKRVNCDTRFGEVIPYYAEQGISNLRRINGNNCWARARHCIRTQCVGGAGIGLCNDNYNDINIPCTRVAEMAEHVTRNCWKMDTVCRPGQGCHGENETTFGQEFDGGNFNVIVGQCSFFGGGERPVKA</sequence>
<dbReference type="EMBL" id="JAGSXJ010000002">
    <property type="protein sequence ID" value="KAH6695407.1"/>
    <property type="molecule type" value="Genomic_DNA"/>
</dbReference>
<evidence type="ECO:0000313" key="3">
    <source>
        <dbReference type="Proteomes" id="UP000770015"/>
    </source>
</evidence>
<proteinExistence type="predicted"/>
<keyword evidence="1" id="KW-0732">Signal</keyword>